<reference evidence="4 5" key="1">
    <citation type="submission" date="2019-11" db="EMBL/GenBank/DDBJ databases">
        <title>Draft genome of Amycolatopsis RM579.</title>
        <authorList>
            <person name="Duangmal K."/>
            <person name="Mingma R."/>
        </authorList>
    </citation>
    <scope>NUCLEOTIDE SEQUENCE [LARGE SCALE GENOMIC DNA]</scope>
    <source>
        <strain evidence="4 5">RM579</strain>
    </source>
</reference>
<keyword evidence="2" id="KW-0560">Oxidoreductase</keyword>
<evidence type="ECO:0000313" key="4">
    <source>
        <dbReference type="EMBL" id="MTD53719.1"/>
    </source>
</evidence>
<dbReference type="InterPro" id="IPR050268">
    <property type="entry name" value="NADH-dep_flavin_reductase"/>
</dbReference>
<dbReference type="EMBL" id="WMBA01000007">
    <property type="protein sequence ID" value="MTD53719.1"/>
    <property type="molecule type" value="Genomic_DNA"/>
</dbReference>
<dbReference type="Gene3D" id="2.30.110.10">
    <property type="entry name" value="Electron Transport, Fmn-binding Protein, Chain A"/>
    <property type="match status" value="1"/>
</dbReference>
<dbReference type="InterPro" id="IPR012349">
    <property type="entry name" value="Split_barrel_FMN-bd"/>
</dbReference>
<evidence type="ECO:0000256" key="2">
    <source>
        <dbReference type="ARBA" id="ARBA00023002"/>
    </source>
</evidence>
<feature type="domain" description="Flavin reductase like" evidence="3">
    <location>
        <begin position="23"/>
        <end position="165"/>
    </location>
</feature>
<sequence>MSTALPPPELAPQVDAHTFRESMARVCAPVTIVTTLAPDGTPYGTTVSAFSSLSLNPPMVTVSLGKKSNILAHVRRSRRLSVNVLSSGQRDIAAGFGRSGGDKFSGLHWRMQERLPHLGPVTAWLACDVAELVDGGDHVVVLATVTHAQFSDRLPLIYARQTFGTHDELAKGQRCA</sequence>
<dbReference type="Proteomes" id="UP000440096">
    <property type="component" value="Unassembled WGS sequence"/>
</dbReference>
<evidence type="ECO:0000313" key="5">
    <source>
        <dbReference type="Proteomes" id="UP000440096"/>
    </source>
</evidence>
<dbReference type="PANTHER" id="PTHR30466:SF11">
    <property type="entry name" value="FLAVIN-DEPENDENT MONOOXYGENASE, REDUCTASE SUBUNIT HSAB"/>
    <property type="match status" value="1"/>
</dbReference>
<dbReference type="SUPFAM" id="SSF50475">
    <property type="entry name" value="FMN-binding split barrel"/>
    <property type="match status" value="1"/>
</dbReference>
<evidence type="ECO:0000259" key="3">
    <source>
        <dbReference type="SMART" id="SM00903"/>
    </source>
</evidence>
<gene>
    <name evidence="4" type="ORF">GKO32_06935</name>
</gene>
<evidence type="ECO:0000256" key="1">
    <source>
        <dbReference type="ARBA" id="ARBA00008898"/>
    </source>
</evidence>
<accession>A0A6N7YZ93</accession>
<dbReference type="PANTHER" id="PTHR30466">
    <property type="entry name" value="FLAVIN REDUCTASE"/>
    <property type="match status" value="1"/>
</dbReference>
<dbReference type="GO" id="GO:0010181">
    <property type="term" value="F:FMN binding"/>
    <property type="evidence" value="ECO:0007669"/>
    <property type="project" value="InterPro"/>
</dbReference>
<dbReference type="RefSeq" id="WP_154755957.1">
    <property type="nucleotide sequence ID" value="NZ_WMBA01000007.1"/>
</dbReference>
<comment type="similarity">
    <text evidence="1">Belongs to the non-flavoprotein flavin reductase family.</text>
</comment>
<name>A0A6N7YZ93_9PSEU</name>
<dbReference type="SMART" id="SM00903">
    <property type="entry name" value="Flavin_Reduct"/>
    <property type="match status" value="1"/>
</dbReference>
<keyword evidence="5" id="KW-1185">Reference proteome</keyword>
<dbReference type="AlphaFoldDB" id="A0A6N7YZ93"/>
<dbReference type="GO" id="GO:0042602">
    <property type="term" value="F:riboflavin reductase (NADPH) activity"/>
    <property type="evidence" value="ECO:0007669"/>
    <property type="project" value="TreeGrafter"/>
</dbReference>
<dbReference type="Pfam" id="PF01613">
    <property type="entry name" value="Flavin_Reduct"/>
    <property type="match status" value="1"/>
</dbReference>
<dbReference type="InterPro" id="IPR002563">
    <property type="entry name" value="Flavin_Rdtase-like_dom"/>
</dbReference>
<dbReference type="OrthoDB" id="9792858at2"/>
<protein>
    <submittedName>
        <fullName evidence="4">Flavin reductase</fullName>
    </submittedName>
</protein>
<proteinExistence type="inferred from homology"/>
<comment type="caution">
    <text evidence="4">The sequence shown here is derived from an EMBL/GenBank/DDBJ whole genome shotgun (WGS) entry which is preliminary data.</text>
</comment>
<organism evidence="4 5">
    <name type="scientific">Amycolatopsis pithecellobii</name>
    <dbReference type="NCBI Taxonomy" id="664692"/>
    <lineage>
        <taxon>Bacteria</taxon>
        <taxon>Bacillati</taxon>
        <taxon>Actinomycetota</taxon>
        <taxon>Actinomycetes</taxon>
        <taxon>Pseudonocardiales</taxon>
        <taxon>Pseudonocardiaceae</taxon>
        <taxon>Amycolatopsis</taxon>
    </lineage>
</organism>